<feature type="region of interest" description="Disordered" evidence="2">
    <location>
        <begin position="494"/>
        <end position="526"/>
    </location>
</feature>
<feature type="region of interest" description="Disordered" evidence="2">
    <location>
        <begin position="307"/>
        <end position="346"/>
    </location>
</feature>
<evidence type="ECO:0000313" key="4">
    <source>
        <dbReference type="Proteomes" id="UP000694891"/>
    </source>
</evidence>
<dbReference type="InterPro" id="IPR000253">
    <property type="entry name" value="FHA_dom"/>
</dbReference>
<feature type="region of interest" description="Disordered" evidence="2">
    <location>
        <begin position="542"/>
        <end position="651"/>
    </location>
</feature>
<comment type="similarity">
    <text evidence="1">Belongs to the CEP170 family.</text>
</comment>
<feature type="region of interest" description="Disordered" evidence="2">
    <location>
        <begin position="1526"/>
        <end position="1619"/>
    </location>
</feature>
<feature type="region of interest" description="Disordered" evidence="2">
    <location>
        <begin position="1329"/>
        <end position="1365"/>
    </location>
</feature>
<feature type="compositionally biased region" description="Low complexity" evidence="2">
    <location>
        <begin position="130"/>
        <end position="147"/>
    </location>
</feature>
<dbReference type="PROSITE" id="PS50006">
    <property type="entry name" value="FHA_DOMAIN"/>
    <property type="match status" value="1"/>
</dbReference>
<evidence type="ECO:0000256" key="2">
    <source>
        <dbReference type="SAM" id="MobiDB-lite"/>
    </source>
</evidence>
<dbReference type="PANTHER" id="PTHR15715">
    <property type="entry name" value="CENTROSOMAL PROTEIN OF 170 KDA"/>
    <property type="match status" value="1"/>
</dbReference>
<feature type="compositionally biased region" description="Basic and acidic residues" evidence="2">
    <location>
        <begin position="314"/>
        <end position="326"/>
    </location>
</feature>
<feature type="compositionally biased region" description="Basic and acidic residues" evidence="2">
    <location>
        <begin position="375"/>
        <end position="390"/>
    </location>
</feature>
<feature type="compositionally biased region" description="Basic and acidic residues" evidence="2">
    <location>
        <begin position="216"/>
        <end position="250"/>
    </location>
</feature>
<dbReference type="CTD" id="557463"/>
<feature type="compositionally biased region" description="Low complexity" evidence="2">
    <location>
        <begin position="1541"/>
        <end position="1558"/>
    </location>
</feature>
<feature type="region of interest" description="Disordered" evidence="2">
    <location>
        <begin position="432"/>
        <end position="452"/>
    </location>
</feature>
<reference evidence="5" key="1">
    <citation type="submission" date="2025-08" db="UniProtKB">
        <authorList>
            <consortium name="RefSeq"/>
        </authorList>
    </citation>
    <scope>IDENTIFICATION</scope>
</reference>
<evidence type="ECO:0000313" key="5">
    <source>
        <dbReference type="RefSeq" id="XP_008291570.1"/>
    </source>
</evidence>
<feature type="compositionally biased region" description="Polar residues" evidence="2">
    <location>
        <begin position="618"/>
        <end position="627"/>
    </location>
</feature>
<feature type="compositionally biased region" description="Low complexity" evidence="2">
    <location>
        <begin position="690"/>
        <end position="704"/>
    </location>
</feature>
<dbReference type="Gene3D" id="2.60.200.20">
    <property type="match status" value="1"/>
</dbReference>
<feature type="compositionally biased region" description="Low complexity" evidence="2">
    <location>
        <begin position="1330"/>
        <end position="1352"/>
    </location>
</feature>
<feature type="compositionally biased region" description="Low complexity" evidence="2">
    <location>
        <begin position="1149"/>
        <end position="1162"/>
    </location>
</feature>
<feature type="compositionally biased region" description="Basic and acidic residues" evidence="2">
    <location>
        <begin position="178"/>
        <end position="188"/>
    </location>
</feature>
<feature type="compositionally biased region" description="Basic and acidic residues" evidence="2">
    <location>
        <begin position="630"/>
        <end position="644"/>
    </location>
</feature>
<dbReference type="InterPro" id="IPR029300">
    <property type="entry name" value="CEP170_C"/>
</dbReference>
<dbReference type="SUPFAM" id="SSF49879">
    <property type="entry name" value="SMAD/FHA domain"/>
    <property type="match status" value="1"/>
</dbReference>
<protein>
    <submittedName>
        <fullName evidence="5">Centrosomal protein of 170 kDa isoform X2</fullName>
    </submittedName>
</protein>
<dbReference type="Proteomes" id="UP000694891">
    <property type="component" value="Unplaced"/>
</dbReference>
<proteinExistence type="inferred from homology"/>
<feature type="compositionally biased region" description="Basic residues" evidence="2">
    <location>
        <begin position="1234"/>
        <end position="1254"/>
    </location>
</feature>
<dbReference type="PANTHER" id="PTHR15715:SF17">
    <property type="entry name" value="CENTROSOMAL PROTEIN OF 170 KDA"/>
    <property type="match status" value="1"/>
</dbReference>
<organism evidence="4 5">
    <name type="scientific">Stegastes partitus</name>
    <name type="common">bicolor damselfish</name>
    <dbReference type="NCBI Taxonomy" id="144197"/>
    <lineage>
        <taxon>Eukaryota</taxon>
        <taxon>Metazoa</taxon>
        <taxon>Chordata</taxon>
        <taxon>Craniata</taxon>
        <taxon>Vertebrata</taxon>
        <taxon>Euteleostomi</taxon>
        <taxon>Actinopterygii</taxon>
        <taxon>Neopterygii</taxon>
        <taxon>Teleostei</taxon>
        <taxon>Neoteleostei</taxon>
        <taxon>Acanthomorphata</taxon>
        <taxon>Ovalentaria</taxon>
        <taxon>Pomacentridae</taxon>
        <taxon>Stegastes</taxon>
    </lineage>
</organism>
<gene>
    <name evidence="5" type="primary">cep170aa</name>
</gene>
<dbReference type="Pfam" id="PF00498">
    <property type="entry name" value="FHA"/>
    <property type="match status" value="1"/>
</dbReference>
<evidence type="ECO:0000259" key="3">
    <source>
        <dbReference type="PROSITE" id="PS50006"/>
    </source>
</evidence>
<feature type="compositionally biased region" description="Polar residues" evidence="2">
    <location>
        <begin position="117"/>
        <end position="129"/>
    </location>
</feature>
<feature type="compositionally biased region" description="Polar residues" evidence="2">
    <location>
        <begin position="941"/>
        <end position="954"/>
    </location>
</feature>
<feature type="compositionally biased region" description="Polar residues" evidence="2">
    <location>
        <begin position="1196"/>
        <end position="1211"/>
    </location>
</feature>
<dbReference type="GeneID" id="103365803"/>
<feature type="compositionally biased region" description="Polar residues" evidence="2">
    <location>
        <begin position="980"/>
        <end position="990"/>
    </location>
</feature>
<sequence length="1619" mass="172953">MSVTSWFLVSSGGTRHRLPREMIFVGRDDCELMLQSRSVDKQHAVINYEAGTDEHKVKDLGSLNGTFVNDVRIQEQMYITLKLEDKLRFGYDTNLFTVVRGELTVPEEALKHEKFTSGLQLSKKPSNGETTTATTTSKSPAKTPTKALKSPSGGTTKAGESRGTDGVASFKEPSAKPVDSHKAEERLGGDVTALPRGTPLYGQPSWWGDGDADDENSFKQETKSSTKKHDSSTSESKEARRGEKAKEDGLHASAGQDSSYFEIPTKEGHMANNGIHEIPTKDTEGSAAHSHIATAQGHASFTIEFDNTSPGKVTIKDHVSKFTPDHHRSRSKKSGAGSGGTGGRDLSTLQAAMMASESKVADWLAQNDPTLVRSESTEDDSKSIKSDVPVHLKRLKGSKHEDGTQSDSENGLGLRFANRRHALEERLKAAHSHVGGGAGGAGGGNVTVSGSKTTGTRTAFMIEFYDEENPRKRRSYSFSQTAPLLGGVAGGEGLCPQPPSHPKVFSISTSASTASDSGKVPAPIPATVTAGAPTAARVLLKQRSEDPSIGRSSASTGLATGSPTSPSEDTSVLGRGGGTAGGEGEDDHSDKGTYTIELENRNPEEEEARRMIDKVFGVQQNTDSSILSDLKGEGKGKEPGETGKEALPGDSSWVSQWASLAANHTRTDPEGSGAETAAFLVKERGADAFESGASLSRGESSSSLTDRKRRTLPQLPVDDPRAKSTTKALRSEIGEKQDTEPQEKENKGDGESPTPMEGAEMTSKRKQSSTSSPSKAPLRTASSSERRKRSEERKGGVAGEGGEKSGKPLVRQGSFTIEKPSANVPAELIPRINRGGSGRERSDSVGSMDTATLLKDTEAVMAFLEAKLRDENKLDQKGSKTGITTQGSSSGFPPRTDSISPESDVDTASTASHAAGEAEKKAAGGVQKRRSLSSMHREKSNMSTASKTSVTNASARERLERKTKSRTTEATSRTEARRSVQPSSGSSRARQPSLDLTDDDQTSSFPISDILSSDQETYSGPLGHGRGLDDVLQSKLDSRSGKTSNSGSSKTSRTLQAATASSLNKQAALPQPRPTRASLLRRARLGDTSDTDLADADRVSVASEVSTTSSTSKPPSGRKGMSRLDLLAQPRRNRIGSISARSDSECTVTRSSTSSSRLSAETALRLGLRSSTPTENRLTPRMRANSVSKLNEVKTKTTTSGYCSPTVSSSSRWRRLPPEYGSTSEEEFGSNRNSPKHGGRSHMRPHHLVPHRNSRLGATTSPSPGGVTGPGGVVMKHRMKEQEEYIRDWTAHSEEIARLFPCVRRISQDLAKDLAILAREIHDVAGEIDSVSSSGTAPSTTVSTAATTPGSAIDTREEVGPARPSQLDIQESMKKLVDRVFDESLNFRKIPPVISTNKAPEINGKPVELRPRAPDTLEPRALRRRTWNREDAVLDSLLLNSVSQLSTKIRHSVDKTAGKIRILFKDKDRNWDEIENKLRSESDIPLLKTSNKEISSILLELKRVEKQLQVINVMVDPDGTLDALASLGLTSPTTPSKPDVAKTTSPSATSPGSAPPAKESLPEILPGPGGSAAPARVQTSSASTEENARDTSVGLGLPGVGGRPFNRMRPSGEEAIAQK</sequence>
<feature type="compositionally biased region" description="Low complexity" evidence="2">
    <location>
        <begin position="1099"/>
        <end position="1112"/>
    </location>
</feature>
<feature type="compositionally biased region" description="Basic and acidic residues" evidence="2">
    <location>
        <begin position="784"/>
        <end position="806"/>
    </location>
</feature>
<feature type="region of interest" description="Disordered" evidence="2">
    <location>
        <begin position="371"/>
        <end position="411"/>
    </location>
</feature>
<dbReference type="RefSeq" id="XP_008291570.1">
    <property type="nucleotide sequence ID" value="XM_008293348.1"/>
</dbReference>
<feature type="compositionally biased region" description="Basic and acidic residues" evidence="2">
    <location>
        <begin position="868"/>
        <end position="878"/>
    </location>
</feature>
<feature type="region of interest" description="Disordered" evidence="2">
    <location>
        <begin position="868"/>
        <end position="1162"/>
    </location>
</feature>
<feature type="compositionally biased region" description="Polar residues" evidence="2">
    <location>
        <begin position="879"/>
        <end position="912"/>
    </location>
</feature>
<feature type="compositionally biased region" description="Basic and acidic residues" evidence="2">
    <location>
        <begin position="598"/>
        <end position="613"/>
    </location>
</feature>
<dbReference type="GO" id="GO:0005814">
    <property type="term" value="C:centriole"/>
    <property type="evidence" value="ECO:0007669"/>
    <property type="project" value="TreeGrafter"/>
</dbReference>
<accession>A0A9Y4NBG5</accession>
<feature type="compositionally biased region" description="Gly residues" evidence="2">
    <location>
        <begin position="434"/>
        <end position="445"/>
    </location>
</feature>
<dbReference type="InterPro" id="IPR008984">
    <property type="entry name" value="SMAD_FHA_dom_sf"/>
</dbReference>
<feature type="compositionally biased region" description="Polar residues" evidence="2">
    <location>
        <begin position="1054"/>
        <end position="1065"/>
    </location>
</feature>
<feature type="region of interest" description="Disordered" evidence="2">
    <location>
        <begin position="1192"/>
        <end position="1273"/>
    </location>
</feature>
<keyword evidence="4" id="KW-1185">Reference proteome</keyword>
<feature type="compositionally biased region" description="Polar residues" evidence="2">
    <location>
        <begin position="550"/>
        <end position="570"/>
    </location>
</feature>
<feature type="compositionally biased region" description="Low complexity" evidence="2">
    <location>
        <begin position="1041"/>
        <end position="1053"/>
    </location>
</feature>
<dbReference type="Pfam" id="PF15308">
    <property type="entry name" value="CEP170_C"/>
    <property type="match status" value="1"/>
</dbReference>
<feature type="domain" description="FHA" evidence="3">
    <location>
        <begin position="23"/>
        <end position="73"/>
    </location>
</feature>
<feature type="region of interest" description="Disordered" evidence="2">
    <location>
        <begin position="689"/>
        <end position="850"/>
    </location>
</feature>
<dbReference type="InterPro" id="IPR051176">
    <property type="entry name" value="Cent_Immune-Sig_Mod"/>
</dbReference>
<feature type="compositionally biased region" description="Basic and acidic residues" evidence="2">
    <location>
        <begin position="729"/>
        <end position="750"/>
    </location>
</feature>
<feature type="compositionally biased region" description="Polar residues" evidence="2">
    <location>
        <begin position="1139"/>
        <end position="1148"/>
    </location>
</feature>
<dbReference type="SMART" id="SM00240">
    <property type="entry name" value="FHA"/>
    <property type="match status" value="1"/>
</dbReference>
<evidence type="ECO:0000256" key="1">
    <source>
        <dbReference type="ARBA" id="ARBA00010436"/>
    </source>
</evidence>
<feature type="region of interest" description="Disordered" evidence="2">
    <location>
        <begin position="116"/>
        <end position="292"/>
    </location>
</feature>
<feature type="compositionally biased region" description="Low complexity" evidence="2">
    <location>
        <begin position="506"/>
        <end position="526"/>
    </location>
</feature>
<name>A0A9Y4NBG5_9TELE</name>